<dbReference type="PRINTS" id="PR00344">
    <property type="entry name" value="BCTRLSENSOR"/>
</dbReference>
<keyword evidence="3 6" id="KW-0597">Phosphoprotein</keyword>
<dbReference type="Pfam" id="PF02518">
    <property type="entry name" value="HATPase_c"/>
    <property type="match status" value="1"/>
</dbReference>
<evidence type="ECO:0000256" key="4">
    <source>
        <dbReference type="ARBA" id="ARBA00022679"/>
    </source>
</evidence>
<feature type="coiled-coil region" evidence="7">
    <location>
        <begin position="345"/>
        <end position="372"/>
    </location>
</feature>
<dbReference type="CDD" id="cd00156">
    <property type="entry name" value="REC"/>
    <property type="match status" value="1"/>
</dbReference>
<comment type="caution">
    <text evidence="10">The sequence shown here is derived from an EMBL/GenBank/DDBJ whole genome shotgun (WGS) entry which is preliminary data.</text>
</comment>
<evidence type="ECO:0000256" key="5">
    <source>
        <dbReference type="ARBA" id="ARBA00022777"/>
    </source>
</evidence>
<dbReference type="InterPro" id="IPR003594">
    <property type="entry name" value="HATPase_dom"/>
</dbReference>
<dbReference type="SUPFAM" id="SSF47384">
    <property type="entry name" value="Homodimeric domain of signal transducing histidine kinase"/>
    <property type="match status" value="1"/>
</dbReference>
<dbReference type="PANTHER" id="PTHR43047:SF9">
    <property type="entry name" value="HISTIDINE KINASE"/>
    <property type="match status" value="1"/>
</dbReference>
<dbReference type="GO" id="GO:0000155">
    <property type="term" value="F:phosphorelay sensor kinase activity"/>
    <property type="evidence" value="ECO:0007669"/>
    <property type="project" value="InterPro"/>
</dbReference>
<dbReference type="SMART" id="SM00388">
    <property type="entry name" value="HisKA"/>
    <property type="match status" value="1"/>
</dbReference>
<accession>A0AAE4Y753</accession>
<dbReference type="FunFam" id="3.30.565.10:FF:000049">
    <property type="entry name" value="Two-component sensor histidine kinase"/>
    <property type="match status" value="1"/>
</dbReference>
<reference evidence="10" key="1">
    <citation type="submission" date="2020-01" db="EMBL/GenBank/DDBJ databases">
        <authorList>
            <person name="Chen W.-M."/>
        </authorList>
    </citation>
    <scope>NUCLEOTIDE SEQUENCE</scope>
    <source>
        <strain evidence="10">CYK-10</strain>
    </source>
</reference>
<dbReference type="Pfam" id="PF00072">
    <property type="entry name" value="Response_reg"/>
    <property type="match status" value="1"/>
</dbReference>
<dbReference type="EMBL" id="JAABNR010000004">
    <property type="protein sequence ID" value="NBZ87121.1"/>
    <property type="molecule type" value="Genomic_DNA"/>
</dbReference>
<evidence type="ECO:0000313" key="10">
    <source>
        <dbReference type="EMBL" id="NBZ87121.1"/>
    </source>
</evidence>
<feature type="domain" description="Response regulatory" evidence="9">
    <location>
        <begin position="611"/>
        <end position="720"/>
    </location>
</feature>
<dbReference type="RefSeq" id="WP_168773923.1">
    <property type="nucleotide sequence ID" value="NZ_JAABNR010000004.1"/>
</dbReference>
<dbReference type="Gene3D" id="3.40.50.2300">
    <property type="match status" value="1"/>
</dbReference>
<feature type="domain" description="Histidine kinase" evidence="8">
    <location>
        <begin position="379"/>
        <end position="591"/>
    </location>
</feature>
<dbReference type="SUPFAM" id="SSF55874">
    <property type="entry name" value="ATPase domain of HSP90 chaperone/DNA topoisomerase II/histidine kinase"/>
    <property type="match status" value="1"/>
</dbReference>
<dbReference type="Gene3D" id="3.30.450.20">
    <property type="entry name" value="PAS domain"/>
    <property type="match status" value="1"/>
</dbReference>
<dbReference type="AlphaFoldDB" id="A0AAE4Y753"/>
<gene>
    <name evidence="10" type="ORF">GV832_05970</name>
</gene>
<dbReference type="PROSITE" id="PS50109">
    <property type="entry name" value="HIS_KIN"/>
    <property type="match status" value="1"/>
</dbReference>
<evidence type="ECO:0000256" key="1">
    <source>
        <dbReference type="ARBA" id="ARBA00000085"/>
    </source>
</evidence>
<dbReference type="GO" id="GO:0009927">
    <property type="term" value="F:histidine phosphotransfer kinase activity"/>
    <property type="evidence" value="ECO:0007669"/>
    <property type="project" value="TreeGrafter"/>
</dbReference>
<dbReference type="PROSITE" id="PS50110">
    <property type="entry name" value="RESPONSE_REGULATORY"/>
    <property type="match status" value="1"/>
</dbReference>
<dbReference type="InterPro" id="IPR001789">
    <property type="entry name" value="Sig_transdc_resp-reg_receiver"/>
</dbReference>
<dbReference type="EC" id="2.7.13.3" evidence="2"/>
<dbReference type="Proteomes" id="UP001193501">
    <property type="component" value="Unassembled WGS sequence"/>
</dbReference>
<dbReference type="Pfam" id="PF12860">
    <property type="entry name" value="PAS_7"/>
    <property type="match status" value="2"/>
</dbReference>
<keyword evidence="4" id="KW-0808">Transferase</keyword>
<evidence type="ECO:0000256" key="7">
    <source>
        <dbReference type="SAM" id="Coils"/>
    </source>
</evidence>
<comment type="catalytic activity">
    <reaction evidence="1">
        <text>ATP + protein L-histidine = ADP + protein N-phospho-L-histidine.</text>
        <dbReference type="EC" id="2.7.13.3"/>
    </reaction>
</comment>
<dbReference type="Pfam" id="PF00512">
    <property type="entry name" value="HisKA"/>
    <property type="match status" value="1"/>
</dbReference>
<feature type="modified residue" description="4-aspartylphosphate" evidence="6">
    <location>
        <position position="662"/>
    </location>
</feature>
<dbReference type="Gene3D" id="3.30.565.10">
    <property type="entry name" value="Histidine kinase-like ATPase, C-terminal domain"/>
    <property type="match status" value="1"/>
</dbReference>
<evidence type="ECO:0000256" key="6">
    <source>
        <dbReference type="PROSITE-ProRule" id="PRU00169"/>
    </source>
</evidence>
<organism evidence="10 11">
    <name type="scientific">Stagnihabitans tardus</name>
    <dbReference type="NCBI Taxonomy" id="2699202"/>
    <lineage>
        <taxon>Bacteria</taxon>
        <taxon>Pseudomonadati</taxon>
        <taxon>Pseudomonadota</taxon>
        <taxon>Alphaproteobacteria</taxon>
        <taxon>Rhodobacterales</taxon>
        <taxon>Paracoccaceae</taxon>
        <taxon>Stagnihabitans</taxon>
    </lineage>
</organism>
<dbReference type="InterPro" id="IPR005467">
    <property type="entry name" value="His_kinase_dom"/>
</dbReference>
<keyword evidence="5" id="KW-0418">Kinase</keyword>
<evidence type="ECO:0000259" key="8">
    <source>
        <dbReference type="PROSITE" id="PS50109"/>
    </source>
</evidence>
<protein>
    <recommendedName>
        <fullName evidence="2">histidine kinase</fullName>
        <ecNumber evidence="2">2.7.13.3</ecNumber>
    </recommendedName>
</protein>
<dbReference type="SUPFAM" id="SSF52172">
    <property type="entry name" value="CheY-like"/>
    <property type="match status" value="1"/>
</dbReference>
<evidence type="ECO:0000259" key="9">
    <source>
        <dbReference type="PROSITE" id="PS50110"/>
    </source>
</evidence>
<dbReference type="InterPro" id="IPR004358">
    <property type="entry name" value="Sig_transdc_His_kin-like_C"/>
</dbReference>
<dbReference type="InterPro" id="IPR036890">
    <property type="entry name" value="HATPase_C_sf"/>
</dbReference>
<dbReference type="SMART" id="SM00387">
    <property type="entry name" value="HATPase_c"/>
    <property type="match status" value="1"/>
</dbReference>
<sequence>MMHPLINPSDTPEVSRDKLVTIAEALMRRVEEASDDQGAAYAQFQRAVLLEDQVRARTADLERALDMLNRSNARLGEAMAEAEAARGNLASAIETVEDGFALFDGADRLVLANARFGRPLRNVHGQLKPGMAFADYVRAVSLSEDLLRQAGEAPEDWARRRMERHADRAVTFIVALTGDRWLQVSEHRTGEGGTVILHTDLTQVIRTERLERGKLLDDQAIRVKATLDHLTQGVGVFDAGERLVGFNRRLAEVLSLPLARLPVGLEFAALLAQVAGMEVRGATLSQVAAWAALREPRPALAFELMRANGHVVSVQGQDMPDRGFVVSFSDITAERVAQRALAEANETLERRVAARTEELAEALARAEQANAARARFVAAASHDLLQPLSAAKLFLASLADEALPWRAGETVIKARNALSSVEEILAALLDISKLESGRAALDVGAVALGPLLARLRDEFGPMAARKGLDFKVLASGAVVDSDATYLRRILQNLIGNAIRYTASGRVLVGVRHLSGAVRVEVIDTGPGIPQAERQAIFREFHRLGARASASEGMGLGLAIVERACALLGHPLALDTELGRGSRFAVTLPLAEGELRAVAVPEGAPQGLGDLIVLLVENDAELRRALALLLEGWGVQVIEAASGEEALALLDEIGILPDRGLIDYRLGAGMDGLAVAERLRAAGMAVRLITADRSEALRGGRVGVLPKPIAPGALAAFLRDG</sequence>
<keyword evidence="11" id="KW-1185">Reference proteome</keyword>
<keyword evidence="7" id="KW-0175">Coiled coil</keyword>
<dbReference type="Gene3D" id="1.10.287.130">
    <property type="match status" value="1"/>
</dbReference>
<evidence type="ECO:0000256" key="2">
    <source>
        <dbReference type="ARBA" id="ARBA00012438"/>
    </source>
</evidence>
<evidence type="ECO:0000256" key="3">
    <source>
        <dbReference type="ARBA" id="ARBA00022553"/>
    </source>
</evidence>
<dbReference type="InterPro" id="IPR003661">
    <property type="entry name" value="HisK_dim/P_dom"/>
</dbReference>
<dbReference type="InterPro" id="IPR011006">
    <property type="entry name" value="CheY-like_superfamily"/>
</dbReference>
<dbReference type="GO" id="GO:0005886">
    <property type="term" value="C:plasma membrane"/>
    <property type="evidence" value="ECO:0007669"/>
    <property type="project" value="TreeGrafter"/>
</dbReference>
<dbReference type="InterPro" id="IPR036097">
    <property type="entry name" value="HisK_dim/P_sf"/>
</dbReference>
<evidence type="ECO:0000313" key="11">
    <source>
        <dbReference type="Proteomes" id="UP001193501"/>
    </source>
</evidence>
<dbReference type="SMART" id="SM00448">
    <property type="entry name" value="REC"/>
    <property type="match status" value="1"/>
</dbReference>
<proteinExistence type="predicted"/>
<dbReference type="PANTHER" id="PTHR43047">
    <property type="entry name" value="TWO-COMPONENT HISTIDINE PROTEIN KINASE"/>
    <property type="match status" value="1"/>
</dbReference>
<name>A0AAE4Y753_9RHOB</name>